<dbReference type="OrthoDB" id="9800872at2"/>
<dbReference type="STRING" id="441112.SAMN04488094_102490"/>
<dbReference type="Gene3D" id="3.40.250.10">
    <property type="entry name" value="Rhodanese-like domain"/>
    <property type="match status" value="1"/>
</dbReference>
<protein>
    <submittedName>
        <fullName evidence="2">Rhodanese-related sulfurtransferase</fullName>
    </submittedName>
</protein>
<dbReference type="Pfam" id="PF00581">
    <property type="entry name" value="Rhodanese"/>
    <property type="match status" value="1"/>
</dbReference>
<feature type="domain" description="Rhodanese" evidence="1">
    <location>
        <begin position="29"/>
        <end position="122"/>
    </location>
</feature>
<dbReference type="RefSeq" id="WP_093359830.1">
    <property type="nucleotide sequence ID" value="NZ_FOLG01000002.1"/>
</dbReference>
<sequence length="122" mass="12650">MTNCAKAFVADTPADVTPITAEEASKLHDRAGVEFVDPRPVEAIAATTGIIPGARTISIAEIEAGTLPPAFDDRSIHVVTSCQAGPMGARAAVAFAELGFARVSYVDGGTEAWLKAGLPTRR</sequence>
<dbReference type="GO" id="GO:0016740">
    <property type="term" value="F:transferase activity"/>
    <property type="evidence" value="ECO:0007669"/>
    <property type="project" value="UniProtKB-KW"/>
</dbReference>
<dbReference type="InterPro" id="IPR036873">
    <property type="entry name" value="Rhodanese-like_dom_sf"/>
</dbReference>
<evidence type="ECO:0000313" key="2">
    <source>
        <dbReference type="EMBL" id="SFC08749.1"/>
    </source>
</evidence>
<name>A0A1I1GAI1_9RHOB</name>
<dbReference type="AlphaFoldDB" id="A0A1I1GAI1"/>
<organism evidence="2 3">
    <name type="scientific">Tropicimonas isoalkanivorans</name>
    <dbReference type="NCBI Taxonomy" id="441112"/>
    <lineage>
        <taxon>Bacteria</taxon>
        <taxon>Pseudomonadati</taxon>
        <taxon>Pseudomonadota</taxon>
        <taxon>Alphaproteobacteria</taxon>
        <taxon>Rhodobacterales</taxon>
        <taxon>Roseobacteraceae</taxon>
        <taxon>Tropicimonas</taxon>
    </lineage>
</organism>
<keyword evidence="2" id="KW-0808">Transferase</keyword>
<keyword evidence="3" id="KW-1185">Reference proteome</keyword>
<reference evidence="2 3" key="1">
    <citation type="submission" date="2016-10" db="EMBL/GenBank/DDBJ databases">
        <authorList>
            <person name="de Groot N.N."/>
        </authorList>
    </citation>
    <scope>NUCLEOTIDE SEQUENCE [LARGE SCALE GENOMIC DNA]</scope>
    <source>
        <strain evidence="2 3">DSM 19548</strain>
    </source>
</reference>
<dbReference type="EMBL" id="FOLG01000002">
    <property type="protein sequence ID" value="SFC08749.1"/>
    <property type="molecule type" value="Genomic_DNA"/>
</dbReference>
<evidence type="ECO:0000313" key="3">
    <source>
        <dbReference type="Proteomes" id="UP000198728"/>
    </source>
</evidence>
<dbReference type="SMART" id="SM00450">
    <property type="entry name" value="RHOD"/>
    <property type="match status" value="1"/>
</dbReference>
<dbReference type="InterPro" id="IPR001763">
    <property type="entry name" value="Rhodanese-like_dom"/>
</dbReference>
<proteinExistence type="predicted"/>
<dbReference type="SUPFAM" id="SSF52821">
    <property type="entry name" value="Rhodanese/Cell cycle control phosphatase"/>
    <property type="match status" value="1"/>
</dbReference>
<gene>
    <name evidence="2" type="ORF">SAMN04488094_102490</name>
</gene>
<dbReference type="PROSITE" id="PS50206">
    <property type="entry name" value="RHODANESE_3"/>
    <property type="match status" value="1"/>
</dbReference>
<evidence type="ECO:0000259" key="1">
    <source>
        <dbReference type="PROSITE" id="PS50206"/>
    </source>
</evidence>
<accession>A0A1I1GAI1</accession>
<dbReference type="Proteomes" id="UP000198728">
    <property type="component" value="Unassembled WGS sequence"/>
</dbReference>